<keyword evidence="1" id="KW-0732">Signal</keyword>
<dbReference type="GO" id="GO:0006508">
    <property type="term" value="P:proteolysis"/>
    <property type="evidence" value="ECO:0007669"/>
    <property type="project" value="UniProtKB-KW"/>
</dbReference>
<organism evidence="2 3">
    <name type="scientific">Rhodovarius crocodyli</name>
    <dbReference type="NCBI Taxonomy" id="1979269"/>
    <lineage>
        <taxon>Bacteria</taxon>
        <taxon>Pseudomonadati</taxon>
        <taxon>Pseudomonadota</taxon>
        <taxon>Alphaproteobacteria</taxon>
        <taxon>Acetobacterales</taxon>
        <taxon>Roseomonadaceae</taxon>
        <taxon>Rhodovarius</taxon>
    </lineage>
</organism>
<dbReference type="SUPFAM" id="SSF50494">
    <property type="entry name" value="Trypsin-like serine proteases"/>
    <property type="match status" value="1"/>
</dbReference>
<accession>A0A437LX19</accession>
<feature type="chain" id="PRO_5019539259" evidence="1">
    <location>
        <begin position="33"/>
        <end position="251"/>
    </location>
</feature>
<dbReference type="EMBL" id="SACL01000016">
    <property type="protein sequence ID" value="RVT89941.1"/>
    <property type="molecule type" value="Genomic_DNA"/>
</dbReference>
<dbReference type="InterPro" id="IPR009003">
    <property type="entry name" value="Peptidase_S1_PA"/>
</dbReference>
<evidence type="ECO:0000313" key="2">
    <source>
        <dbReference type="EMBL" id="RVT89941.1"/>
    </source>
</evidence>
<name>A0A437LX19_9PROT</name>
<dbReference type="OrthoDB" id="7266611at2"/>
<dbReference type="Gene3D" id="2.40.10.120">
    <property type="match status" value="1"/>
</dbReference>
<gene>
    <name evidence="2" type="ORF">EOD42_24575</name>
</gene>
<dbReference type="Pfam" id="PF13365">
    <property type="entry name" value="Trypsin_2"/>
    <property type="match status" value="1"/>
</dbReference>
<sequence>METVSGMPRNPLTRWFQPVSGLLMALFLQACAGMPADQARGTPAEHVARDSLLSLRAHGATVGAAVVVRDPATGAVLALTNAHVVRQGGTDMTAHGADGQELGPARILATSARMDLAVLSLPPEARPADAGGAPRTGAAVWAVGPQGLGRALAVGEVERAQLRLRHLGPGFTARLGALRGFSGGPVVGRDGRVLGLTTAMSDAARTTLGALTGMDLEGLAGDEREVFVLSIQEALAEARRLSATGARMAAR</sequence>
<keyword evidence="2" id="KW-0645">Protease</keyword>
<comment type="caution">
    <text evidence="2">The sequence shown here is derived from an EMBL/GenBank/DDBJ whole genome shotgun (WGS) entry which is preliminary data.</text>
</comment>
<keyword evidence="2" id="KW-0378">Hydrolase</keyword>
<reference evidence="2 3" key="1">
    <citation type="submission" date="2019-01" db="EMBL/GenBank/DDBJ databases">
        <authorList>
            <person name="Chen W.-M."/>
        </authorList>
    </citation>
    <scope>NUCLEOTIDE SEQUENCE [LARGE SCALE GENOMIC DNA]</scope>
    <source>
        <strain evidence="2 3">CCP-6</strain>
    </source>
</reference>
<protein>
    <submittedName>
        <fullName evidence="2">Serine protease</fullName>
    </submittedName>
</protein>
<keyword evidence="3" id="KW-1185">Reference proteome</keyword>
<evidence type="ECO:0000256" key="1">
    <source>
        <dbReference type="SAM" id="SignalP"/>
    </source>
</evidence>
<dbReference type="GO" id="GO:0008233">
    <property type="term" value="F:peptidase activity"/>
    <property type="evidence" value="ECO:0007669"/>
    <property type="project" value="UniProtKB-KW"/>
</dbReference>
<proteinExistence type="predicted"/>
<dbReference type="AlphaFoldDB" id="A0A437LX19"/>
<dbReference type="Proteomes" id="UP000282957">
    <property type="component" value="Unassembled WGS sequence"/>
</dbReference>
<feature type="signal peptide" evidence="1">
    <location>
        <begin position="1"/>
        <end position="32"/>
    </location>
</feature>
<evidence type="ECO:0000313" key="3">
    <source>
        <dbReference type="Proteomes" id="UP000282957"/>
    </source>
</evidence>